<evidence type="ECO:0000256" key="3">
    <source>
        <dbReference type="ARBA" id="ARBA00023163"/>
    </source>
</evidence>
<dbReference type="PRINTS" id="PR00035">
    <property type="entry name" value="HTHGNTR"/>
</dbReference>
<dbReference type="InterPro" id="IPR036388">
    <property type="entry name" value="WH-like_DNA-bd_sf"/>
</dbReference>
<feature type="domain" description="HTH gntR-type" evidence="4">
    <location>
        <begin position="4"/>
        <end position="72"/>
    </location>
</feature>
<keyword evidence="1" id="KW-0805">Transcription regulation</keyword>
<dbReference type="InterPro" id="IPR036390">
    <property type="entry name" value="WH_DNA-bd_sf"/>
</dbReference>
<dbReference type="PROSITE" id="PS50949">
    <property type="entry name" value="HTH_GNTR"/>
    <property type="match status" value="1"/>
</dbReference>
<evidence type="ECO:0000313" key="5">
    <source>
        <dbReference type="EMBL" id="MFD2829094.1"/>
    </source>
</evidence>
<keyword evidence="6" id="KW-1185">Reference proteome</keyword>
<evidence type="ECO:0000256" key="1">
    <source>
        <dbReference type="ARBA" id="ARBA00023015"/>
    </source>
</evidence>
<dbReference type="PANTHER" id="PTHR43537">
    <property type="entry name" value="TRANSCRIPTIONAL REGULATOR, GNTR FAMILY"/>
    <property type="match status" value="1"/>
</dbReference>
<dbReference type="Pfam" id="PF00392">
    <property type="entry name" value="GntR"/>
    <property type="match status" value="1"/>
</dbReference>
<dbReference type="RefSeq" id="WP_377770790.1">
    <property type="nucleotide sequence ID" value="NZ_JBHUOQ010000001.1"/>
</dbReference>
<reference evidence="6" key="1">
    <citation type="journal article" date="2019" name="Int. J. Syst. Evol. Microbiol.">
        <title>The Global Catalogue of Microorganisms (GCM) 10K type strain sequencing project: providing services to taxonomists for standard genome sequencing and annotation.</title>
        <authorList>
            <consortium name="The Broad Institute Genomics Platform"/>
            <consortium name="The Broad Institute Genome Sequencing Center for Infectious Disease"/>
            <person name="Wu L."/>
            <person name="Ma J."/>
        </authorList>
    </citation>
    <scope>NUCLEOTIDE SEQUENCE [LARGE SCALE GENOMIC DNA]</scope>
    <source>
        <strain evidence="6">KCTC 33575</strain>
    </source>
</reference>
<organism evidence="5 6">
    <name type="scientific">Corticicoccus populi</name>
    <dbReference type="NCBI Taxonomy" id="1812821"/>
    <lineage>
        <taxon>Bacteria</taxon>
        <taxon>Bacillati</taxon>
        <taxon>Bacillota</taxon>
        <taxon>Bacilli</taxon>
        <taxon>Bacillales</taxon>
        <taxon>Staphylococcaceae</taxon>
        <taxon>Corticicoccus</taxon>
    </lineage>
</organism>
<dbReference type="SMART" id="SM00345">
    <property type="entry name" value="HTH_GNTR"/>
    <property type="match status" value="1"/>
</dbReference>
<dbReference type="InterPro" id="IPR000524">
    <property type="entry name" value="Tscrpt_reg_HTH_GntR"/>
</dbReference>
<evidence type="ECO:0000259" key="4">
    <source>
        <dbReference type="PROSITE" id="PS50949"/>
    </source>
</evidence>
<dbReference type="CDD" id="cd07377">
    <property type="entry name" value="WHTH_GntR"/>
    <property type="match status" value="1"/>
</dbReference>
<dbReference type="EMBL" id="JBHUOQ010000001">
    <property type="protein sequence ID" value="MFD2829094.1"/>
    <property type="molecule type" value="Genomic_DNA"/>
</dbReference>
<evidence type="ECO:0000256" key="2">
    <source>
        <dbReference type="ARBA" id="ARBA00023125"/>
    </source>
</evidence>
<name>A0ABW5WUS3_9STAP</name>
<accession>A0ABW5WUS3</accession>
<sequence length="139" mass="16281">MTEKKGLEAIVEEIHHLIIEQGLEIGDKLPSERFLKEELGVSRQSVREALRALEFLGIIYVRRGEGTYLANIDNHQLFQLIAKYLIRTDEQREDLVEIKLMMENYVQEQTSSKQKSVMDYDNDIMKKIYTLVDKYTGEL</sequence>
<proteinExistence type="predicted"/>
<dbReference type="Proteomes" id="UP001597519">
    <property type="component" value="Unassembled WGS sequence"/>
</dbReference>
<dbReference type="Gene3D" id="1.10.10.10">
    <property type="entry name" value="Winged helix-like DNA-binding domain superfamily/Winged helix DNA-binding domain"/>
    <property type="match status" value="1"/>
</dbReference>
<protein>
    <submittedName>
        <fullName evidence="5">FadR/GntR family transcriptional regulator</fullName>
    </submittedName>
</protein>
<dbReference type="SUPFAM" id="SSF46785">
    <property type="entry name" value="Winged helix' DNA-binding domain"/>
    <property type="match status" value="1"/>
</dbReference>
<comment type="caution">
    <text evidence="5">The sequence shown here is derived from an EMBL/GenBank/DDBJ whole genome shotgun (WGS) entry which is preliminary data.</text>
</comment>
<evidence type="ECO:0000313" key="6">
    <source>
        <dbReference type="Proteomes" id="UP001597519"/>
    </source>
</evidence>
<dbReference type="PANTHER" id="PTHR43537:SF5">
    <property type="entry name" value="UXU OPERON TRANSCRIPTIONAL REGULATOR"/>
    <property type="match status" value="1"/>
</dbReference>
<keyword evidence="2" id="KW-0238">DNA-binding</keyword>
<gene>
    <name evidence="5" type="ORF">ACFSX4_01355</name>
</gene>
<keyword evidence="3" id="KW-0804">Transcription</keyword>